<evidence type="ECO:0000256" key="12">
    <source>
        <dbReference type="ARBA" id="ARBA00023172"/>
    </source>
</evidence>
<evidence type="ECO:0000256" key="7">
    <source>
        <dbReference type="ARBA" id="ARBA00022801"/>
    </source>
</evidence>
<keyword evidence="10" id="KW-0067">ATP-binding</keyword>
<evidence type="ECO:0000256" key="16">
    <source>
        <dbReference type="NCBIfam" id="TIGR01389"/>
    </source>
</evidence>
<keyword evidence="11" id="KW-0238">DNA-binding</keyword>
<evidence type="ECO:0000256" key="1">
    <source>
        <dbReference type="ARBA" id="ARBA00001946"/>
    </source>
</evidence>
<reference evidence="20 21" key="1">
    <citation type="submission" date="2016-10" db="EMBL/GenBank/DDBJ databases">
        <title>Complete genomic sequencing of Lactobacillus helveticus LH99 and comparative genome analysis.</title>
        <authorList>
            <person name="Li N."/>
            <person name="You C."/>
            <person name="Liu Z."/>
        </authorList>
    </citation>
    <scope>NUCLEOTIDE SEQUENCE [LARGE SCALE GENOMIC DNA]</scope>
    <source>
        <strain evidence="20 21">LH99</strain>
    </source>
</reference>
<keyword evidence="6" id="KW-0227">DNA damage</keyword>
<organism evidence="20 21">
    <name type="scientific">Lactobacillus helveticus</name>
    <name type="common">Lactobacillus suntoryeus</name>
    <dbReference type="NCBI Taxonomy" id="1587"/>
    <lineage>
        <taxon>Bacteria</taxon>
        <taxon>Bacillati</taxon>
        <taxon>Bacillota</taxon>
        <taxon>Bacilli</taxon>
        <taxon>Lactobacillales</taxon>
        <taxon>Lactobacillaceae</taxon>
        <taxon>Lactobacillus</taxon>
    </lineage>
</organism>
<evidence type="ECO:0000313" key="21">
    <source>
        <dbReference type="Proteomes" id="UP000267794"/>
    </source>
</evidence>
<dbReference type="InterPro" id="IPR032284">
    <property type="entry name" value="RecQ_Zn-bd"/>
</dbReference>
<dbReference type="SMART" id="SM00341">
    <property type="entry name" value="HRDC"/>
    <property type="match status" value="1"/>
</dbReference>
<dbReference type="Pfam" id="PF16124">
    <property type="entry name" value="RecQ_Zn_bind"/>
    <property type="match status" value="1"/>
</dbReference>
<comment type="cofactor">
    <cofactor evidence="2">
        <name>Zn(2+)</name>
        <dbReference type="ChEBI" id="CHEBI:29105"/>
    </cofactor>
</comment>
<evidence type="ECO:0000259" key="18">
    <source>
        <dbReference type="PROSITE" id="PS51192"/>
    </source>
</evidence>
<gene>
    <name evidence="20" type="ORF">BC335_1223</name>
</gene>
<evidence type="ECO:0000256" key="9">
    <source>
        <dbReference type="ARBA" id="ARBA00022833"/>
    </source>
</evidence>
<dbReference type="Pfam" id="PF00570">
    <property type="entry name" value="HRDC"/>
    <property type="match status" value="1"/>
</dbReference>
<dbReference type="AlphaFoldDB" id="A0A386REU6"/>
<dbReference type="PROSITE" id="PS50967">
    <property type="entry name" value="HRDC"/>
    <property type="match status" value="1"/>
</dbReference>
<dbReference type="InterPro" id="IPR014001">
    <property type="entry name" value="Helicase_ATP-bd"/>
</dbReference>
<evidence type="ECO:0000256" key="6">
    <source>
        <dbReference type="ARBA" id="ARBA00022763"/>
    </source>
</evidence>
<dbReference type="SMART" id="SM00490">
    <property type="entry name" value="HELICc"/>
    <property type="match status" value="1"/>
</dbReference>
<dbReference type="FunFam" id="3.40.50.300:FF:000296">
    <property type="entry name" value="ATP-dependent DNA helicase RecQ"/>
    <property type="match status" value="1"/>
</dbReference>
<dbReference type="SMART" id="SM00487">
    <property type="entry name" value="DEXDc"/>
    <property type="match status" value="1"/>
</dbReference>
<dbReference type="EC" id="5.6.2.4" evidence="16"/>
<keyword evidence="13" id="KW-0234">DNA repair</keyword>
<dbReference type="GO" id="GO:0009432">
    <property type="term" value="P:SOS response"/>
    <property type="evidence" value="ECO:0007669"/>
    <property type="project" value="UniProtKB-UniRule"/>
</dbReference>
<dbReference type="Pfam" id="PF00270">
    <property type="entry name" value="DEAD"/>
    <property type="match status" value="1"/>
</dbReference>
<evidence type="ECO:0000256" key="10">
    <source>
        <dbReference type="ARBA" id="ARBA00022840"/>
    </source>
</evidence>
<evidence type="ECO:0000256" key="2">
    <source>
        <dbReference type="ARBA" id="ARBA00001947"/>
    </source>
</evidence>
<evidence type="ECO:0000256" key="3">
    <source>
        <dbReference type="ARBA" id="ARBA00005446"/>
    </source>
</evidence>
<dbReference type="GO" id="GO:0006310">
    <property type="term" value="P:DNA recombination"/>
    <property type="evidence" value="ECO:0007669"/>
    <property type="project" value="UniProtKB-UniRule"/>
</dbReference>
<dbReference type="GO" id="GO:0009378">
    <property type="term" value="F:four-way junction helicase activity"/>
    <property type="evidence" value="ECO:0007669"/>
    <property type="project" value="TreeGrafter"/>
</dbReference>
<accession>A0A386REU6</accession>
<dbReference type="GO" id="GO:0043138">
    <property type="term" value="F:3'-5' DNA helicase activity"/>
    <property type="evidence" value="ECO:0007669"/>
    <property type="project" value="UniProtKB-EC"/>
</dbReference>
<dbReference type="InterPro" id="IPR011545">
    <property type="entry name" value="DEAD/DEAH_box_helicase_dom"/>
</dbReference>
<dbReference type="GO" id="GO:0005524">
    <property type="term" value="F:ATP binding"/>
    <property type="evidence" value="ECO:0007669"/>
    <property type="project" value="UniProtKB-KW"/>
</dbReference>
<evidence type="ECO:0000256" key="14">
    <source>
        <dbReference type="ARBA" id="ARBA00023235"/>
    </source>
</evidence>
<dbReference type="Gene3D" id="1.10.150.80">
    <property type="entry name" value="HRDC domain"/>
    <property type="match status" value="1"/>
</dbReference>
<keyword evidence="9" id="KW-0862">Zinc</keyword>
<dbReference type="PROSITE" id="PS51194">
    <property type="entry name" value="HELICASE_CTER"/>
    <property type="match status" value="1"/>
</dbReference>
<dbReference type="InterPro" id="IPR006293">
    <property type="entry name" value="DNA_helicase_ATP-dep_RecQ_bac"/>
</dbReference>
<dbReference type="GO" id="GO:0006281">
    <property type="term" value="P:DNA repair"/>
    <property type="evidence" value="ECO:0007669"/>
    <property type="project" value="UniProtKB-KW"/>
</dbReference>
<dbReference type="InterPro" id="IPR010997">
    <property type="entry name" value="HRDC-like_sf"/>
</dbReference>
<keyword evidence="8 20" id="KW-0347">Helicase</keyword>
<evidence type="ECO:0000256" key="5">
    <source>
        <dbReference type="ARBA" id="ARBA00022741"/>
    </source>
</evidence>
<dbReference type="EMBL" id="CP017982">
    <property type="protein sequence ID" value="AYE61676.1"/>
    <property type="molecule type" value="Genomic_DNA"/>
</dbReference>
<dbReference type="GO" id="GO:0043590">
    <property type="term" value="C:bacterial nucleoid"/>
    <property type="evidence" value="ECO:0007669"/>
    <property type="project" value="TreeGrafter"/>
</dbReference>
<comment type="similarity">
    <text evidence="3">Belongs to the helicase family. RecQ subfamily.</text>
</comment>
<dbReference type="InterPro" id="IPR036388">
    <property type="entry name" value="WH-like_DNA-bd_sf"/>
</dbReference>
<evidence type="ECO:0000256" key="15">
    <source>
        <dbReference type="ARBA" id="ARBA00034617"/>
    </source>
</evidence>
<evidence type="ECO:0000256" key="4">
    <source>
        <dbReference type="ARBA" id="ARBA00022723"/>
    </source>
</evidence>
<sequence length="599" mass="67809">MFHIKLGKFMNPEKILKQTFGYSSFRPGQKKVIDLILNRKNVLAVMPTGAGKSLCYQVPALMNEGVTLVISPLISLMKDQIDSLKQNGINAAALNSTTLQEEVNPILRQAYEGKIKLIYITPERLAMDYFRYQLNFLDVDLVAVDEAHCISQWGHDFRPAYRQIFEGINSLKSKPTILALTATATPAVQDDIGQQLNIPQENFIITSFARPNISFKVVNSPQNTQLYIAQYIKAHPDDAGIIYTNTRKKVESLTDYLAKKGISVGAYHGGMDAKERSQIQEAFQFDEFQVIVATNAFGMGIDKSNVRFVVHASSARNIESYYQEAGRAGRDGEESEAVMIYHPGDLHQYRYFIEESDADQKYKELQYQKLQAITDYVNTGECLQQFIVRYFGQDCPPCGKCSNCLNQGDLKDITTDAQKVIALVYELDGRFGKNIVAQCLVGSTSQRMQEIHADQYEHFNSLKISQKEAVSLIDYLIASGYLKIAGIKYPLVHVTNRGWDVLDGKATVKRRISKIQKRKQSFSQDADTNLFKALREKRKELAKKQRVPAFMIFSDRSLHDMTKIKPQNENDFLKVSGVGQAKLKKYGQIMLKVIEKFTN</sequence>
<dbReference type="InterPro" id="IPR004589">
    <property type="entry name" value="DNA_helicase_ATP-dep_RecQ"/>
</dbReference>
<evidence type="ECO:0000259" key="17">
    <source>
        <dbReference type="PROSITE" id="PS50967"/>
    </source>
</evidence>
<evidence type="ECO:0000256" key="13">
    <source>
        <dbReference type="ARBA" id="ARBA00023204"/>
    </source>
</evidence>
<keyword evidence="7" id="KW-0378">Hydrolase</keyword>
<dbReference type="GO" id="GO:0046872">
    <property type="term" value="F:metal ion binding"/>
    <property type="evidence" value="ECO:0007669"/>
    <property type="project" value="UniProtKB-KW"/>
</dbReference>
<dbReference type="NCBIfam" id="TIGR00614">
    <property type="entry name" value="recQ_fam"/>
    <property type="match status" value="1"/>
</dbReference>
<dbReference type="GO" id="GO:0005737">
    <property type="term" value="C:cytoplasm"/>
    <property type="evidence" value="ECO:0007669"/>
    <property type="project" value="TreeGrafter"/>
</dbReference>
<dbReference type="InterPro" id="IPR018982">
    <property type="entry name" value="RQC_domain"/>
</dbReference>
<dbReference type="Gene3D" id="1.10.10.10">
    <property type="entry name" value="Winged helix-like DNA-binding domain superfamily/Winged helix DNA-binding domain"/>
    <property type="match status" value="1"/>
</dbReference>
<dbReference type="SUPFAM" id="SSF47819">
    <property type="entry name" value="HRDC-like"/>
    <property type="match status" value="1"/>
</dbReference>
<protein>
    <recommendedName>
        <fullName evidence="16">DNA helicase RecQ</fullName>
        <ecNumber evidence="16">5.6.2.4</ecNumber>
    </recommendedName>
</protein>
<dbReference type="GO" id="GO:0003677">
    <property type="term" value="F:DNA binding"/>
    <property type="evidence" value="ECO:0007669"/>
    <property type="project" value="UniProtKB-KW"/>
</dbReference>
<dbReference type="InterPro" id="IPR036390">
    <property type="entry name" value="WH_DNA-bd_sf"/>
</dbReference>
<dbReference type="CDD" id="cd18794">
    <property type="entry name" value="SF2_C_RecQ"/>
    <property type="match status" value="1"/>
</dbReference>
<dbReference type="InterPro" id="IPR001650">
    <property type="entry name" value="Helicase_C-like"/>
</dbReference>
<dbReference type="InterPro" id="IPR002121">
    <property type="entry name" value="HRDC_dom"/>
</dbReference>
<dbReference type="PANTHER" id="PTHR13710">
    <property type="entry name" value="DNA HELICASE RECQ FAMILY MEMBER"/>
    <property type="match status" value="1"/>
</dbReference>
<dbReference type="NCBIfam" id="TIGR01389">
    <property type="entry name" value="recQ"/>
    <property type="match status" value="1"/>
</dbReference>
<dbReference type="SUPFAM" id="SSF52540">
    <property type="entry name" value="P-loop containing nucleoside triphosphate hydrolases"/>
    <property type="match status" value="1"/>
</dbReference>
<proteinExistence type="inferred from homology"/>
<dbReference type="Proteomes" id="UP000267794">
    <property type="component" value="Chromosome"/>
</dbReference>
<feature type="domain" description="HRDC" evidence="17">
    <location>
        <begin position="524"/>
        <end position="599"/>
    </location>
</feature>
<keyword evidence="12" id="KW-0233">DNA recombination</keyword>
<dbReference type="GO" id="GO:0016787">
    <property type="term" value="F:hydrolase activity"/>
    <property type="evidence" value="ECO:0007669"/>
    <property type="project" value="UniProtKB-KW"/>
</dbReference>
<dbReference type="InterPro" id="IPR044876">
    <property type="entry name" value="HRDC_dom_sf"/>
</dbReference>
<name>A0A386REU6_LACHE</name>
<dbReference type="GO" id="GO:0006260">
    <property type="term" value="P:DNA replication"/>
    <property type="evidence" value="ECO:0007669"/>
    <property type="project" value="InterPro"/>
</dbReference>
<keyword evidence="14" id="KW-0413">Isomerase</keyword>
<feature type="domain" description="Helicase C-terminal" evidence="19">
    <location>
        <begin position="227"/>
        <end position="371"/>
    </location>
</feature>
<dbReference type="GO" id="GO:0030894">
    <property type="term" value="C:replisome"/>
    <property type="evidence" value="ECO:0007669"/>
    <property type="project" value="TreeGrafter"/>
</dbReference>
<dbReference type="SUPFAM" id="SSF46785">
    <property type="entry name" value="Winged helix' DNA-binding domain"/>
    <property type="match status" value="1"/>
</dbReference>
<feature type="domain" description="Helicase ATP-binding" evidence="18">
    <location>
        <begin position="33"/>
        <end position="202"/>
    </location>
</feature>
<dbReference type="CDD" id="cd17920">
    <property type="entry name" value="DEXHc_RecQ"/>
    <property type="match status" value="1"/>
</dbReference>
<comment type="catalytic activity">
    <reaction evidence="15">
        <text>Couples ATP hydrolysis with the unwinding of duplex DNA by translocating in the 3'-5' direction.</text>
        <dbReference type="EC" id="5.6.2.4"/>
    </reaction>
</comment>
<dbReference type="Pfam" id="PF09382">
    <property type="entry name" value="RQC"/>
    <property type="match status" value="1"/>
</dbReference>
<dbReference type="InterPro" id="IPR027417">
    <property type="entry name" value="P-loop_NTPase"/>
</dbReference>
<comment type="cofactor">
    <cofactor evidence="1">
        <name>Mg(2+)</name>
        <dbReference type="ChEBI" id="CHEBI:18420"/>
    </cofactor>
</comment>
<dbReference type="SMART" id="SM00956">
    <property type="entry name" value="RQC"/>
    <property type="match status" value="1"/>
</dbReference>
<dbReference type="Pfam" id="PF00271">
    <property type="entry name" value="Helicase_C"/>
    <property type="match status" value="1"/>
</dbReference>
<evidence type="ECO:0000259" key="19">
    <source>
        <dbReference type="PROSITE" id="PS51194"/>
    </source>
</evidence>
<keyword evidence="4" id="KW-0479">Metal-binding</keyword>
<dbReference type="Gene3D" id="3.40.50.300">
    <property type="entry name" value="P-loop containing nucleotide triphosphate hydrolases"/>
    <property type="match status" value="2"/>
</dbReference>
<dbReference type="PANTHER" id="PTHR13710:SF105">
    <property type="entry name" value="ATP-DEPENDENT DNA HELICASE Q1"/>
    <property type="match status" value="1"/>
</dbReference>
<dbReference type="PROSITE" id="PS51192">
    <property type="entry name" value="HELICASE_ATP_BIND_1"/>
    <property type="match status" value="1"/>
</dbReference>
<keyword evidence="5" id="KW-0547">Nucleotide-binding</keyword>
<evidence type="ECO:0000256" key="11">
    <source>
        <dbReference type="ARBA" id="ARBA00023125"/>
    </source>
</evidence>
<evidence type="ECO:0000256" key="8">
    <source>
        <dbReference type="ARBA" id="ARBA00022806"/>
    </source>
</evidence>
<evidence type="ECO:0000313" key="20">
    <source>
        <dbReference type="EMBL" id="AYE61676.1"/>
    </source>
</evidence>